<dbReference type="AlphaFoldDB" id="I7G5J1"/>
<keyword evidence="1" id="KW-1133">Transmembrane helix</keyword>
<organism evidence="2">
    <name type="scientific">Macaca fascicularis</name>
    <name type="common">Crab-eating macaque</name>
    <name type="synonym">Cynomolgus monkey</name>
    <dbReference type="NCBI Taxonomy" id="9541"/>
    <lineage>
        <taxon>Eukaryota</taxon>
        <taxon>Metazoa</taxon>
        <taxon>Chordata</taxon>
        <taxon>Craniata</taxon>
        <taxon>Vertebrata</taxon>
        <taxon>Euteleostomi</taxon>
        <taxon>Mammalia</taxon>
        <taxon>Eutheria</taxon>
        <taxon>Euarchontoglires</taxon>
        <taxon>Primates</taxon>
        <taxon>Haplorrhini</taxon>
        <taxon>Catarrhini</taxon>
        <taxon>Cercopithecidae</taxon>
        <taxon>Cercopithecinae</taxon>
        <taxon>Macaca</taxon>
    </lineage>
</organism>
<reference evidence="2" key="1">
    <citation type="journal article" date="2007" name="PLoS Biol.">
        <title>Rate of evolution in brain-expressed genes in humans and other primates.</title>
        <authorList>
            <person name="Wang H.-Y."/>
            <person name="Chien H.-C."/>
            <person name="Osada N."/>
            <person name="Hashimoto K."/>
            <person name="Sugano S."/>
            <person name="Gojobori T."/>
            <person name="Chou C.-K."/>
            <person name="Tsai S.-F."/>
            <person name="Wu C.-I."/>
            <person name="Shen C.-K.J."/>
        </authorList>
    </citation>
    <scope>NUCLEOTIDE SEQUENCE</scope>
</reference>
<keyword evidence="1" id="KW-0472">Membrane</keyword>
<keyword evidence="1" id="KW-0812">Transmembrane</keyword>
<proteinExistence type="evidence at transcript level"/>
<sequence length="40" mass="4974">MERPQCIQLVPIIGFWIAFSLLLFTSNRLYIQRYFRQTYF</sequence>
<evidence type="ECO:0000313" key="2">
    <source>
        <dbReference type="EMBL" id="BAE89436.1"/>
    </source>
</evidence>
<evidence type="ECO:0000256" key="1">
    <source>
        <dbReference type="SAM" id="Phobius"/>
    </source>
</evidence>
<protein>
    <submittedName>
        <fullName evidence="2">Macaca fascicularis brain cDNA clone: QflA-17867, similar to human hypothetical protein FLJ10846 (FLJ10846), mRNA, RefSeq: NM_018241.1</fullName>
    </submittedName>
</protein>
<feature type="transmembrane region" description="Helical" evidence="1">
    <location>
        <begin position="12"/>
        <end position="31"/>
    </location>
</feature>
<name>I7G5J1_MACFA</name>
<dbReference type="EMBL" id="AB172374">
    <property type="protein sequence ID" value="BAE89436.1"/>
    <property type="molecule type" value="mRNA"/>
</dbReference>
<accession>I7G5J1</accession>